<evidence type="ECO:0000259" key="2">
    <source>
        <dbReference type="Pfam" id="PF26563"/>
    </source>
</evidence>
<keyword evidence="3" id="KW-0378">Hydrolase</keyword>
<dbReference type="InterPro" id="IPR050625">
    <property type="entry name" value="ParA/MinD_ATPase"/>
</dbReference>
<keyword evidence="3" id="KW-0347">Helicase</keyword>
<dbReference type="Pfam" id="PF01656">
    <property type="entry name" value="CbiA"/>
    <property type="match status" value="1"/>
</dbReference>
<reference evidence="4" key="2">
    <citation type="submission" date="2012-01" db="EMBL/GenBank/DDBJ databases">
        <title>Noncontiguous Finished sequence of chromosome of Saccharomonospora glauca K62.</title>
        <authorList>
            <consortium name="US DOE Joint Genome Institute"/>
            <person name="Lucas S."/>
            <person name="Han J."/>
            <person name="Lapidus A."/>
            <person name="Cheng J.-F."/>
            <person name="Goodwin L."/>
            <person name="Pitluck S."/>
            <person name="Peters L."/>
            <person name="Mikhailova N."/>
            <person name="Held B."/>
            <person name="Detter J.C."/>
            <person name="Han C."/>
            <person name="Tapia R."/>
            <person name="Land M."/>
            <person name="Hauser L."/>
            <person name="Kyrpides N."/>
            <person name="Ivanova N."/>
            <person name="Pagani I."/>
            <person name="Brambilla E.-M."/>
            <person name="Klenk H.-P."/>
            <person name="Woyke T."/>
        </authorList>
    </citation>
    <scope>NUCLEOTIDE SEQUENCE [LARGE SCALE GENOMIC DNA]</scope>
    <source>
        <strain evidence="4">K62</strain>
    </source>
</reference>
<evidence type="ECO:0000313" key="4">
    <source>
        <dbReference type="Proteomes" id="UP000005087"/>
    </source>
</evidence>
<dbReference type="Pfam" id="PF26563">
    <property type="entry name" value="Rv3660c_N"/>
    <property type="match status" value="1"/>
</dbReference>
<dbReference type="GO" id="GO:0005829">
    <property type="term" value="C:cytosol"/>
    <property type="evidence" value="ECO:0007669"/>
    <property type="project" value="TreeGrafter"/>
</dbReference>
<keyword evidence="3" id="KW-0067">ATP-binding</keyword>
<protein>
    <submittedName>
        <fullName evidence="3">Helicase/secretion neighborhood CpaE-like protein</fullName>
    </submittedName>
</protein>
<dbReference type="InterPro" id="IPR027417">
    <property type="entry name" value="P-loop_NTPase"/>
</dbReference>
<dbReference type="SUPFAM" id="SSF52540">
    <property type="entry name" value="P-loop containing nucleoside triphosphate hydrolases"/>
    <property type="match status" value="1"/>
</dbReference>
<keyword evidence="4" id="KW-1185">Reference proteome</keyword>
<keyword evidence="3" id="KW-0547">Nucleotide-binding</keyword>
<proteinExistence type="predicted"/>
<dbReference type="OrthoDB" id="3252838at2"/>
<dbReference type="GO" id="GO:0016887">
    <property type="term" value="F:ATP hydrolysis activity"/>
    <property type="evidence" value="ECO:0007669"/>
    <property type="project" value="TreeGrafter"/>
</dbReference>
<feature type="domain" description="CobQ/CobB/MinD/ParA nucleotide binding" evidence="1">
    <location>
        <begin position="119"/>
        <end position="323"/>
    </location>
</feature>
<dbReference type="RefSeq" id="WP_005466664.1">
    <property type="nucleotide sequence ID" value="NZ_CM001484.1"/>
</dbReference>
<dbReference type="GO" id="GO:0009898">
    <property type="term" value="C:cytoplasmic side of plasma membrane"/>
    <property type="evidence" value="ECO:0007669"/>
    <property type="project" value="TreeGrafter"/>
</dbReference>
<dbReference type="eggNOG" id="COG4963">
    <property type="taxonomic scope" value="Bacteria"/>
</dbReference>
<gene>
    <name evidence="3" type="ORF">SacglDRAFT_03983</name>
</gene>
<dbReference type="STRING" id="928724.SacglDRAFT_03983"/>
<organism evidence="3 4">
    <name type="scientific">Saccharomonospora glauca K62</name>
    <dbReference type="NCBI Taxonomy" id="928724"/>
    <lineage>
        <taxon>Bacteria</taxon>
        <taxon>Bacillati</taxon>
        <taxon>Actinomycetota</taxon>
        <taxon>Actinomycetes</taxon>
        <taxon>Pseudonocardiales</taxon>
        <taxon>Pseudonocardiaceae</taxon>
        <taxon>Saccharomonospora</taxon>
    </lineage>
</organism>
<dbReference type="PANTHER" id="PTHR43384:SF11">
    <property type="entry name" value="SEPTUM SITE DETERMINING PROTEIN"/>
    <property type="match status" value="1"/>
</dbReference>
<dbReference type="PANTHER" id="PTHR43384">
    <property type="entry name" value="SEPTUM SITE-DETERMINING PROTEIN MIND HOMOLOG, CHLOROPLASTIC-RELATED"/>
    <property type="match status" value="1"/>
</dbReference>
<dbReference type="NCBIfam" id="TIGR03815">
    <property type="entry name" value="CpaE_hom_Actino"/>
    <property type="match status" value="1"/>
</dbReference>
<sequence>MTDNRPLVVVSDETVREHVVRLAAAVGCEPDQAREISAVRARWTEAPLVLLDRVPDVGGLPRRSNVLLVRTEAPTQAEWKAAVSLGVDGVAILPADEELVVTSLADVVERPSAREGRVLAVVGGRGGAGASVLAASVAVTAARSGEAVLLVDCDPLGGGIDLVLGTEADEGLRWPDLRMPAGRVAMSELDAALPTRRRGRGRLSVLSCGRTGPGPTDVALAAVVDAGRRAGRTVVCDVPRYPDGAADEVLHRADLTVLVVSADVHGCVAAARVRRRLSERTSRIGIAVRSRVGNGLSEADVAEALGAPVLAWVGHDNAVGRILDSGSFRPTRRLRKAARTILATLAC</sequence>
<reference evidence="3 4" key="1">
    <citation type="submission" date="2011-09" db="EMBL/GenBank/DDBJ databases">
        <authorList>
            <consortium name="US DOE Joint Genome Institute (JGI-PGF)"/>
            <person name="Lucas S."/>
            <person name="Han J."/>
            <person name="Lapidus A."/>
            <person name="Cheng J.-F."/>
            <person name="Goodwin L."/>
            <person name="Pitluck S."/>
            <person name="Peters L."/>
            <person name="Land M.L."/>
            <person name="Hauser L."/>
            <person name="Brambilla E."/>
            <person name="Klenk H.-P."/>
            <person name="Woyke T.J."/>
        </authorList>
    </citation>
    <scope>NUCLEOTIDE SEQUENCE [LARGE SCALE GENOMIC DNA]</scope>
    <source>
        <strain evidence="3 4">K62</strain>
    </source>
</reference>
<evidence type="ECO:0000259" key="1">
    <source>
        <dbReference type="Pfam" id="PF01656"/>
    </source>
</evidence>
<dbReference type="EMBL" id="CM001484">
    <property type="protein sequence ID" value="EIF00825.1"/>
    <property type="molecule type" value="Genomic_DNA"/>
</dbReference>
<dbReference type="GO" id="GO:0004386">
    <property type="term" value="F:helicase activity"/>
    <property type="evidence" value="ECO:0007669"/>
    <property type="project" value="UniProtKB-KW"/>
</dbReference>
<feature type="domain" description="Rv3660c-like CheY-like N-terminal" evidence="2">
    <location>
        <begin position="9"/>
        <end position="113"/>
    </location>
</feature>
<dbReference type="Proteomes" id="UP000005087">
    <property type="component" value="Chromosome"/>
</dbReference>
<dbReference type="InterPro" id="IPR059050">
    <property type="entry name" value="Rv3660c_N"/>
</dbReference>
<name>I1D7A0_9PSEU</name>
<dbReference type="InterPro" id="IPR022521">
    <property type="entry name" value="Rv3660c"/>
</dbReference>
<dbReference type="HOGENOM" id="CLU_042654_2_1_11"/>
<dbReference type="GO" id="GO:0005524">
    <property type="term" value="F:ATP binding"/>
    <property type="evidence" value="ECO:0007669"/>
    <property type="project" value="TreeGrafter"/>
</dbReference>
<evidence type="ECO:0000313" key="3">
    <source>
        <dbReference type="EMBL" id="EIF00825.1"/>
    </source>
</evidence>
<dbReference type="InterPro" id="IPR002586">
    <property type="entry name" value="CobQ/CobB/MinD/ParA_Nub-bd_dom"/>
</dbReference>
<accession>I1D7A0</accession>
<dbReference type="AlphaFoldDB" id="I1D7A0"/>
<dbReference type="Gene3D" id="3.40.50.300">
    <property type="entry name" value="P-loop containing nucleotide triphosphate hydrolases"/>
    <property type="match status" value="1"/>
</dbReference>
<dbReference type="GO" id="GO:0051782">
    <property type="term" value="P:negative regulation of cell division"/>
    <property type="evidence" value="ECO:0007669"/>
    <property type="project" value="TreeGrafter"/>
</dbReference>